<comment type="similarity">
    <text evidence="3">Belongs to the DHNA family.</text>
</comment>
<evidence type="ECO:0000256" key="3">
    <source>
        <dbReference type="ARBA" id="ARBA00005708"/>
    </source>
</evidence>
<dbReference type="Pfam" id="PF02152">
    <property type="entry name" value="FolB"/>
    <property type="match status" value="2"/>
</dbReference>
<comment type="caution">
    <text evidence="9">The sequence shown here is derived from an EMBL/GenBank/DDBJ whole genome shotgun (WGS) entry which is preliminary data.</text>
</comment>
<feature type="domain" description="Dihydroneopterin aldolase/epimerase" evidence="8">
    <location>
        <begin position="15"/>
        <end position="132"/>
    </location>
</feature>
<name>A0A8K0KZW2_9PEZI</name>
<dbReference type="GO" id="GO:0005737">
    <property type="term" value="C:cytoplasm"/>
    <property type="evidence" value="ECO:0007669"/>
    <property type="project" value="TreeGrafter"/>
</dbReference>
<evidence type="ECO:0000313" key="10">
    <source>
        <dbReference type="Proteomes" id="UP000809789"/>
    </source>
</evidence>
<dbReference type="Proteomes" id="UP000809789">
    <property type="component" value="Unassembled WGS sequence"/>
</dbReference>
<dbReference type="SMART" id="SM00905">
    <property type="entry name" value="FolB"/>
    <property type="match status" value="2"/>
</dbReference>
<dbReference type="EC" id="4.1.2.25" evidence="4"/>
<dbReference type="SUPFAM" id="SSF55620">
    <property type="entry name" value="Tetrahydrobiopterin biosynthesis enzymes-like"/>
    <property type="match status" value="2"/>
</dbReference>
<evidence type="ECO:0000256" key="2">
    <source>
        <dbReference type="ARBA" id="ARBA00005013"/>
    </source>
</evidence>
<dbReference type="OrthoDB" id="5425486at2759"/>
<sequence length="285" mass="31714">MQSLAMDHAWCHDGIEISRLSLDHQHCVGTDAWGRQKEQPVLVSVRFSFRAGFDTAAETDSLDLSTVNYGSTSKKIKAIKPLKPWETMNDFATRVYQIVLQCLPGSRTVEACSIQVHLPKASLLGSEVTFTHSYQHLVGIAWPRLDRTLLLSKVHMPVLVGINENERQRKQPLFVSLWLSTVPAAAADTYSEIESKLCQIVEGTCFETLESLALFIVQGLHKRYLAEEAPQSTVRVRIQKPMAVPSALAPAIEVVRSPIELSRATLSKSIKDDGPDLKLVKPYLP</sequence>
<keyword evidence="10" id="KW-1185">Reference proteome</keyword>
<accession>A0A8K0KZW2</accession>
<comment type="pathway">
    <text evidence="2">Cofactor biosynthesis; tetrahydrofolate biosynthesis; 2-amino-4-hydroxy-6-hydroxymethyl-7,8-dihydropteridine diphosphate from 7,8-dihydroneopterin triphosphate: step 3/4.</text>
</comment>
<evidence type="ECO:0000256" key="6">
    <source>
        <dbReference type="ARBA" id="ARBA00023239"/>
    </source>
</evidence>
<evidence type="ECO:0000256" key="1">
    <source>
        <dbReference type="ARBA" id="ARBA00001353"/>
    </source>
</evidence>
<dbReference type="InterPro" id="IPR006157">
    <property type="entry name" value="FolB_dom"/>
</dbReference>
<evidence type="ECO:0000256" key="5">
    <source>
        <dbReference type="ARBA" id="ARBA00022909"/>
    </source>
</evidence>
<reference evidence="9" key="1">
    <citation type="submission" date="2021-07" db="EMBL/GenBank/DDBJ databases">
        <title>Elsinoe batatas strain:CRI-CJ2 Genome sequencing and assembly.</title>
        <authorList>
            <person name="Huang L."/>
        </authorList>
    </citation>
    <scope>NUCLEOTIDE SEQUENCE</scope>
    <source>
        <strain evidence="9">CRI-CJ2</strain>
    </source>
</reference>
<dbReference type="PANTHER" id="PTHR42844">
    <property type="entry name" value="DIHYDRONEOPTERIN ALDOLASE 1-RELATED"/>
    <property type="match status" value="1"/>
</dbReference>
<organism evidence="9 10">
    <name type="scientific">Elsinoe batatas</name>
    <dbReference type="NCBI Taxonomy" id="2601811"/>
    <lineage>
        <taxon>Eukaryota</taxon>
        <taxon>Fungi</taxon>
        <taxon>Dikarya</taxon>
        <taxon>Ascomycota</taxon>
        <taxon>Pezizomycotina</taxon>
        <taxon>Dothideomycetes</taxon>
        <taxon>Dothideomycetidae</taxon>
        <taxon>Myriangiales</taxon>
        <taxon>Elsinoaceae</taxon>
        <taxon>Elsinoe</taxon>
    </lineage>
</organism>
<dbReference type="InterPro" id="IPR006156">
    <property type="entry name" value="Dihydroneopterin_aldolase"/>
</dbReference>
<dbReference type="GO" id="GO:0046656">
    <property type="term" value="P:folic acid biosynthetic process"/>
    <property type="evidence" value="ECO:0007669"/>
    <property type="project" value="UniProtKB-KW"/>
</dbReference>
<evidence type="ECO:0000259" key="8">
    <source>
        <dbReference type="SMART" id="SM00905"/>
    </source>
</evidence>
<evidence type="ECO:0000256" key="7">
    <source>
        <dbReference type="ARBA" id="ARBA00032903"/>
    </source>
</evidence>
<dbReference type="Gene3D" id="3.30.1130.10">
    <property type="match status" value="2"/>
</dbReference>
<dbReference type="InterPro" id="IPR043133">
    <property type="entry name" value="GTP-CH-I_C/QueF"/>
</dbReference>
<dbReference type="EMBL" id="JAESVG020000005">
    <property type="protein sequence ID" value="KAG8627266.1"/>
    <property type="molecule type" value="Genomic_DNA"/>
</dbReference>
<feature type="domain" description="Dihydroneopterin aldolase/epimerase" evidence="8">
    <location>
        <begin position="149"/>
        <end position="256"/>
    </location>
</feature>
<proteinExistence type="inferred from homology"/>
<keyword evidence="6" id="KW-0456">Lyase</keyword>
<evidence type="ECO:0000313" key="9">
    <source>
        <dbReference type="EMBL" id="KAG8627266.1"/>
    </source>
</evidence>
<dbReference type="AlphaFoldDB" id="A0A8K0KZW2"/>
<dbReference type="PANTHER" id="PTHR42844:SF1">
    <property type="entry name" value="DIHYDRONEOPTERIN ALDOLASE 1-RELATED"/>
    <property type="match status" value="1"/>
</dbReference>
<evidence type="ECO:0000256" key="4">
    <source>
        <dbReference type="ARBA" id="ARBA00013043"/>
    </source>
</evidence>
<gene>
    <name evidence="9" type="ORF">KVT40_004749</name>
</gene>
<dbReference type="GO" id="GO:0004150">
    <property type="term" value="F:dihydroneopterin aldolase activity"/>
    <property type="evidence" value="ECO:0007669"/>
    <property type="project" value="UniProtKB-EC"/>
</dbReference>
<protein>
    <recommendedName>
        <fullName evidence="4">dihydroneopterin aldolase</fullName>
        <ecNumber evidence="4">4.1.2.25</ecNumber>
    </recommendedName>
    <alternativeName>
        <fullName evidence="7">7,8-dihydroneopterin aldolase</fullName>
    </alternativeName>
</protein>
<comment type="catalytic activity">
    <reaction evidence="1">
        <text>7,8-dihydroneopterin = 6-hydroxymethyl-7,8-dihydropterin + glycolaldehyde</text>
        <dbReference type="Rhea" id="RHEA:10540"/>
        <dbReference type="ChEBI" id="CHEBI:17001"/>
        <dbReference type="ChEBI" id="CHEBI:17071"/>
        <dbReference type="ChEBI" id="CHEBI:44841"/>
        <dbReference type="EC" id="4.1.2.25"/>
    </reaction>
</comment>
<keyword evidence="5" id="KW-0289">Folate biosynthesis</keyword>